<accession>A0A8J4PPD4</accession>
<dbReference type="InterPro" id="IPR012340">
    <property type="entry name" value="NA-bd_OB-fold"/>
</dbReference>
<organism evidence="1 2">
    <name type="scientific">Polysphondylium violaceum</name>
    <dbReference type="NCBI Taxonomy" id="133409"/>
    <lineage>
        <taxon>Eukaryota</taxon>
        <taxon>Amoebozoa</taxon>
        <taxon>Evosea</taxon>
        <taxon>Eumycetozoa</taxon>
        <taxon>Dictyostelia</taxon>
        <taxon>Dictyosteliales</taxon>
        <taxon>Dictyosteliaceae</taxon>
        <taxon>Polysphondylium</taxon>
    </lineage>
</organism>
<reference evidence="1" key="1">
    <citation type="submission" date="2020-01" db="EMBL/GenBank/DDBJ databases">
        <title>Development of genomics and gene disruption for Polysphondylium violaceum indicates a role for the polyketide synthase stlB in stalk morphogenesis.</title>
        <authorList>
            <person name="Narita B."/>
            <person name="Kawabe Y."/>
            <person name="Kin K."/>
            <person name="Saito T."/>
            <person name="Gibbs R."/>
            <person name="Kuspa A."/>
            <person name="Muzny D."/>
            <person name="Queller D."/>
            <person name="Richards S."/>
            <person name="Strassman J."/>
            <person name="Sucgang R."/>
            <person name="Worley K."/>
            <person name="Schaap P."/>
        </authorList>
    </citation>
    <scope>NUCLEOTIDE SEQUENCE</scope>
    <source>
        <strain evidence="1">QSvi11</strain>
    </source>
</reference>
<gene>
    <name evidence="1" type="ORF">CYY_009154</name>
</gene>
<proteinExistence type="predicted"/>
<dbReference type="Gene3D" id="2.40.50.140">
    <property type="entry name" value="Nucleic acid-binding proteins"/>
    <property type="match status" value="1"/>
</dbReference>
<keyword evidence="2" id="KW-1185">Reference proteome</keyword>
<sequence length="244" mass="27271">MATNPEIRMNPNTTHMSIKQIVDECEIHADMANGKLSLKRNFVINNVILVGFVTKIRENTRDNTHNADENPQSTTSHIITIRDGTGQHNITSYNCEGSDFEIGSYYSFLVKPSIRANSNATAGGPKEFRSSTLVGFHKIEDFNEVSYHLSSLVYSYAYSACPKSMEYLKMLVAYLESKKEATSATLDTFLDRFPNDDDCMRHLGPNVDILNDIKNILKSGGFLKIEGGSESLVKALSIEQENQE</sequence>
<evidence type="ECO:0000313" key="2">
    <source>
        <dbReference type="Proteomes" id="UP000695562"/>
    </source>
</evidence>
<protein>
    <submittedName>
        <fullName evidence="1">Uncharacterized protein</fullName>
    </submittedName>
</protein>
<dbReference type="Proteomes" id="UP000695562">
    <property type="component" value="Unassembled WGS sequence"/>
</dbReference>
<name>A0A8J4PPD4_9MYCE</name>
<dbReference type="EMBL" id="AJWJ01000645">
    <property type="protein sequence ID" value="KAF2069529.1"/>
    <property type="molecule type" value="Genomic_DNA"/>
</dbReference>
<comment type="caution">
    <text evidence="1">The sequence shown here is derived from an EMBL/GenBank/DDBJ whole genome shotgun (WGS) entry which is preliminary data.</text>
</comment>
<evidence type="ECO:0000313" key="1">
    <source>
        <dbReference type="EMBL" id="KAF2069529.1"/>
    </source>
</evidence>
<dbReference type="AlphaFoldDB" id="A0A8J4PPD4"/>